<keyword evidence="2" id="KW-1133">Transmembrane helix</keyword>
<evidence type="ECO:0000256" key="2">
    <source>
        <dbReference type="SAM" id="Phobius"/>
    </source>
</evidence>
<dbReference type="AlphaFoldDB" id="A0A7C8RR06"/>
<feature type="compositionally biased region" description="Basic residues" evidence="1">
    <location>
        <begin position="99"/>
        <end position="108"/>
    </location>
</feature>
<feature type="compositionally biased region" description="Basic and acidic residues" evidence="1">
    <location>
        <begin position="210"/>
        <end position="219"/>
    </location>
</feature>
<proteinExistence type="predicted"/>
<name>A0A7C8RR06_ORBOL</name>
<protein>
    <submittedName>
        <fullName evidence="3">Uncharacterized protein</fullName>
    </submittedName>
</protein>
<keyword evidence="2" id="KW-0472">Membrane</keyword>
<dbReference type="Proteomes" id="UP000474640">
    <property type="component" value="Unassembled WGS sequence"/>
</dbReference>
<feature type="compositionally biased region" description="Polar residues" evidence="1">
    <location>
        <begin position="220"/>
        <end position="230"/>
    </location>
</feature>
<reference evidence="3 4" key="1">
    <citation type="submission" date="2020-01" db="EMBL/GenBank/DDBJ databases">
        <authorList>
            <person name="Palmer J.M."/>
        </authorList>
    </citation>
    <scope>NUCLEOTIDE SEQUENCE [LARGE SCALE GENOMIC DNA]</scope>
    <source>
        <strain evidence="3 4">TWF970</strain>
    </source>
</reference>
<evidence type="ECO:0000313" key="4">
    <source>
        <dbReference type="Proteomes" id="UP000474640"/>
    </source>
</evidence>
<comment type="caution">
    <text evidence="3">The sequence shown here is derived from an EMBL/GenBank/DDBJ whole genome shotgun (WGS) entry which is preliminary data.</text>
</comment>
<dbReference type="EMBL" id="JAABOJ010000001">
    <property type="protein sequence ID" value="KAF3291084.1"/>
    <property type="molecule type" value="Genomic_DNA"/>
</dbReference>
<evidence type="ECO:0000313" key="3">
    <source>
        <dbReference type="EMBL" id="KAF3291084.1"/>
    </source>
</evidence>
<feature type="region of interest" description="Disordered" evidence="1">
    <location>
        <begin position="87"/>
        <end position="255"/>
    </location>
</feature>
<organism evidence="3 4">
    <name type="scientific">Orbilia oligospora</name>
    <name type="common">Nematode-trapping fungus</name>
    <name type="synonym">Arthrobotrys oligospora</name>
    <dbReference type="NCBI Taxonomy" id="2813651"/>
    <lineage>
        <taxon>Eukaryota</taxon>
        <taxon>Fungi</taxon>
        <taxon>Dikarya</taxon>
        <taxon>Ascomycota</taxon>
        <taxon>Pezizomycotina</taxon>
        <taxon>Orbiliomycetes</taxon>
        <taxon>Orbiliales</taxon>
        <taxon>Orbiliaceae</taxon>
        <taxon>Orbilia</taxon>
    </lineage>
</organism>
<sequence>MATLASLVTMADLTKRQNPIPAPIPQGHFGRDRWYAPRWAMILSAVLAGIFVVSICACILVTVFRRRKSGTSTAEIKRAIAHQRRMSGIVDEDPDNIKPVKRLRKKDGKRLPPLDEERNESYSSLNSYPETPALDEKMLEASPPPTPAPAFGWSSNVGPGPQQRGNIDQGPPAPPYYPGVGEQNTAYKGDVRPPAGQRESDSFLQTGTEKTSRDAKRLSTDYNENYQTRPSGGLFDDDEDERRPLGYNPDSRSGN</sequence>
<gene>
    <name evidence="3" type="ORF">TWF970_000330</name>
</gene>
<evidence type="ECO:0000256" key="1">
    <source>
        <dbReference type="SAM" id="MobiDB-lite"/>
    </source>
</evidence>
<dbReference type="OrthoDB" id="5285247at2759"/>
<keyword evidence="2" id="KW-0812">Transmembrane</keyword>
<feature type="transmembrane region" description="Helical" evidence="2">
    <location>
        <begin position="39"/>
        <end position="64"/>
    </location>
</feature>
<feature type="compositionally biased region" description="Basic and acidic residues" evidence="1">
    <location>
        <begin position="109"/>
        <end position="120"/>
    </location>
</feature>
<accession>A0A7C8RR06</accession>